<dbReference type="InterPro" id="IPR045860">
    <property type="entry name" value="Snake_toxin-like_sf"/>
</dbReference>
<sequence>MKTLLLTLVVVTIVCLDLGYTLVCIKDESIFPGNEKCLYWQKVCYKRWYLGRSPTRGCDVTCPRKLPLENVECCSTDFCNR</sequence>
<dbReference type="EMBL" id="MW575048">
    <property type="protein sequence ID" value="QSI83952.1"/>
    <property type="molecule type" value="mRNA"/>
</dbReference>
<evidence type="ECO:0000256" key="4">
    <source>
        <dbReference type="SAM" id="SignalP"/>
    </source>
</evidence>
<reference evidence="5" key="1">
    <citation type="journal article" name="Toxins">
        <title>Electric Blue: Molecular Evolution of Three-Finger Toxins in the Long-Glanded Coral Snake Species Calliophis bivirgatus.</title>
        <authorList>
            <person name="Dashevsky D."/>
            <person name="Rokyta D."/>
            <person name="Frank N."/>
            <person name="Nouwens A."/>
            <person name="Fry B.G."/>
        </authorList>
    </citation>
    <scope>NUCLEOTIDE SEQUENCE</scope>
    <source>
        <tissue evidence="5">Venom gland</tissue>
    </source>
</reference>
<comment type="subcellular location">
    <subcellularLocation>
        <location evidence="1">Secreted</location>
    </subcellularLocation>
</comment>
<dbReference type="InterPro" id="IPR018354">
    <property type="entry name" value="Snake_toxin_con_site"/>
</dbReference>
<organism evidence="5">
    <name type="scientific">Calliophis bivirgatus</name>
    <name type="common">Blue Malaysian coral snake</name>
    <name type="synonym">Maticora bivirgata</name>
    <dbReference type="NCBI Taxonomy" id="8633"/>
    <lineage>
        <taxon>Eukaryota</taxon>
        <taxon>Metazoa</taxon>
        <taxon>Chordata</taxon>
        <taxon>Craniata</taxon>
        <taxon>Vertebrata</taxon>
        <taxon>Euteleostomi</taxon>
        <taxon>Lepidosauria</taxon>
        <taxon>Squamata</taxon>
        <taxon>Bifurcata</taxon>
        <taxon>Unidentata</taxon>
        <taxon>Episquamata</taxon>
        <taxon>Toxicofera</taxon>
        <taxon>Serpentes</taxon>
        <taxon>Colubroidea</taxon>
        <taxon>Elapidae</taxon>
        <taxon>Elapinae</taxon>
        <taxon>Calliophis</taxon>
    </lineage>
</organism>
<evidence type="ECO:0000256" key="2">
    <source>
        <dbReference type="ARBA" id="ARBA00022525"/>
    </source>
</evidence>
<proteinExistence type="evidence at transcript level"/>
<dbReference type="Gene3D" id="2.10.60.10">
    <property type="entry name" value="CD59"/>
    <property type="match status" value="1"/>
</dbReference>
<evidence type="ECO:0000313" key="5">
    <source>
        <dbReference type="EMBL" id="QSI83952.1"/>
    </source>
</evidence>
<dbReference type="GO" id="GO:0090729">
    <property type="term" value="F:toxin activity"/>
    <property type="evidence" value="ECO:0007669"/>
    <property type="project" value="InterPro"/>
</dbReference>
<feature type="signal peptide" evidence="4">
    <location>
        <begin position="1"/>
        <end position="21"/>
    </location>
</feature>
<accession>A0A898IN70</accession>
<dbReference type="GO" id="GO:0005576">
    <property type="term" value="C:extracellular region"/>
    <property type="evidence" value="ECO:0007669"/>
    <property type="project" value="UniProtKB-SubCell"/>
</dbReference>
<evidence type="ECO:0000256" key="3">
    <source>
        <dbReference type="ARBA" id="ARBA00023157"/>
    </source>
</evidence>
<dbReference type="Pfam" id="PF21947">
    <property type="entry name" value="Toxin_cobra-type"/>
    <property type="match status" value="1"/>
</dbReference>
<keyword evidence="2" id="KW-0964">Secreted</keyword>
<keyword evidence="4" id="KW-0732">Signal</keyword>
<dbReference type="AlphaFoldDB" id="A0A898IN70"/>
<dbReference type="InterPro" id="IPR054131">
    <property type="entry name" value="Toxin_cobra-type"/>
</dbReference>
<dbReference type="SUPFAM" id="SSF57302">
    <property type="entry name" value="Snake toxin-like"/>
    <property type="match status" value="1"/>
</dbReference>
<evidence type="ECO:0000256" key="1">
    <source>
        <dbReference type="ARBA" id="ARBA00004613"/>
    </source>
</evidence>
<dbReference type="CDD" id="cd00206">
    <property type="entry name" value="TFP_snake_toxin"/>
    <property type="match status" value="1"/>
</dbReference>
<keyword evidence="3" id="KW-1015">Disulfide bond</keyword>
<feature type="chain" id="PRO_5032537765" evidence="4">
    <location>
        <begin position="22"/>
        <end position="81"/>
    </location>
</feature>
<name>A0A898IN70_CALBG</name>
<protein>
    <submittedName>
        <fullName evidence="5">Three-finger toxin</fullName>
    </submittedName>
</protein>
<dbReference type="InterPro" id="IPR003571">
    <property type="entry name" value="Snake_3FTx"/>
</dbReference>
<dbReference type="PROSITE" id="PS00272">
    <property type="entry name" value="SNAKE_TOXIN"/>
    <property type="match status" value="1"/>
</dbReference>